<gene>
    <name evidence="15" type="ORF">KCG34_05235</name>
</gene>
<evidence type="ECO:0000256" key="11">
    <source>
        <dbReference type="ARBA" id="ARBA00023136"/>
    </source>
</evidence>
<dbReference type="GO" id="GO:0009055">
    <property type="term" value="F:electron transfer activity"/>
    <property type="evidence" value="ECO:0007669"/>
    <property type="project" value="InterPro"/>
</dbReference>
<evidence type="ECO:0000313" key="16">
    <source>
        <dbReference type="Proteomes" id="UP000676409"/>
    </source>
</evidence>
<keyword evidence="11 13" id="KW-0472">Membrane</keyword>
<dbReference type="InterPro" id="IPR052168">
    <property type="entry name" value="Cytochrome_b561_oxidase"/>
</dbReference>
<dbReference type="InterPro" id="IPR011577">
    <property type="entry name" value="Cyt_b561_bac/Ni-Hgenase"/>
</dbReference>
<organism evidence="15 16">
    <name type="scientific">Phenylobacterium montanum</name>
    <dbReference type="NCBI Taxonomy" id="2823693"/>
    <lineage>
        <taxon>Bacteria</taxon>
        <taxon>Pseudomonadati</taxon>
        <taxon>Pseudomonadota</taxon>
        <taxon>Alphaproteobacteria</taxon>
        <taxon>Caulobacterales</taxon>
        <taxon>Caulobacteraceae</taxon>
        <taxon>Phenylobacterium</taxon>
    </lineage>
</organism>
<feature type="domain" description="Cytochrome b561 bacterial/Ni-hydrogenase" evidence="14">
    <location>
        <begin position="6"/>
        <end position="175"/>
    </location>
</feature>
<keyword evidence="6 13" id="KW-0812">Transmembrane</keyword>
<evidence type="ECO:0000256" key="4">
    <source>
        <dbReference type="ARBA" id="ARBA00022475"/>
    </source>
</evidence>
<keyword evidence="8" id="KW-0249">Electron transport</keyword>
<evidence type="ECO:0000256" key="12">
    <source>
        <dbReference type="ARBA" id="ARBA00037975"/>
    </source>
</evidence>
<evidence type="ECO:0000313" key="15">
    <source>
        <dbReference type="EMBL" id="QUD89284.1"/>
    </source>
</evidence>
<sequence>MNESERYDATTIALHWLVAVLIVCQWASGQTIDWFAKGAPRVDARSMHLVIGAAILFSMAVRIWWRLRSGRRLPPANQGIWRVTAQAMHGFLYAAVVAVVAGGVTTELLRGDSFFGLIHLPKLGGMSPSSEHEWAERLGDLHGLGADLIMILALLHALAALFHHYVSKDGVLRRMALGQDARQP</sequence>
<evidence type="ECO:0000256" key="1">
    <source>
        <dbReference type="ARBA" id="ARBA00001970"/>
    </source>
</evidence>
<dbReference type="GO" id="GO:0020037">
    <property type="term" value="F:heme binding"/>
    <property type="evidence" value="ECO:0007669"/>
    <property type="project" value="TreeGrafter"/>
</dbReference>
<evidence type="ECO:0000259" key="14">
    <source>
        <dbReference type="Pfam" id="PF01292"/>
    </source>
</evidence>
<keyword evidence="4" id="KW-1003">Cell membrane</keyword>
<keyword evidence="7" id="KW-0479">Metal-binding</keyword>
<dbReference type="Gene3D" id="1.20.950.20">
    <property type="entry name" value="Transmembrane di-heme cytochromes, Chain C"/>
    <property type="match status" value="1"/>
</dbReference>
<keyword evidence="5" id="KW-0349">Heme</keyword>
<evidence type="ECO:0000256" key="13">
    <source>
        <dbReference type="SAM" id="Phobius"/>
    </source>
</evidence>
<feature type="transmembrane region" description="Helical" evidence="13">
    <location>
        <begin position="48"/>
        <end position="65"/>
    </location>
</feature>
<dbReference type="Pfam" id="PF01292">
    <property type="entry name" value="Ni_hydr_CYTB"/>
    <property type="match status" value="1"/>
</dbReference>
<dbReference type="GO" id="GO:0022904">
    <property type="term" value="P:respiratory electron transport chain"/>
    <property type="evidence" value="ECO:0007669"/>
    <property type="project" value="InterPro"/>
</dbReference>
<keyword evidence="16" id="KW-1185">Reference proteome</keyword>
<dbReference type="GO" id="GO:0046872">
    <property type="term" value="F:metal ion binding"/>
    <property type="evidence" value="ECO:0007669"/>
    <property type="project" value="UniProtKB-KW"/>
</dbReference>
<reference evidence="15" key="1">
    <citation type="submission" date="2021-04" db="EMBL/GenBank/DDBJ databases">
        <title>The complete genome sequence of Caulobacter sp. S6.</title>
        <authorList>
            <person name="Tang Y."/>
            <person name="Ouyang W."/>
            <person name="Liu Q."/>
            <person name="Huang B."/>
            <person name="Guo Z."/>
            <person name="Lei P."/>
        </authorList>
    </citation>
    <scope>NUCLEOTIDE SEQUENCE</scope>
    <source>
        <strain evidence="15">S6</strain>
    </source>
</reference>
<feature type="transmembrane region" description="Helical" evidence="13">
    <location>
        <begin position="12"/>
        <end position="28"/>
    </location>
</feature>
<evidence type="ECO:0000256" key="7">
    <source>
        <dbReference type="ARBA" id="ARBA00022723"/>
    </source>
</evidence>
<dbReference type="GO" id="GO:0005886">
    <property type="term" value="C:plasma membrane"/>
    <property type="evidence" value="ECO:0007669"/>
    <property type="project" value="UniProtKB-SubCell"/>
</dbReference>
<dbReference type="EMBL" id="CP073078">
    <property type="protein sequence ID" value="QUD89284.1"/>
    <property type="molecule type" value="Genomic_DNA"/>
</dbReference>
<dbReference type="SUPFAM" id="SSF81342">
    <property type="entry name" value="Transmembrane di-heme cytochromes"/>
    <property type="match status" value="1"/>
</dbReference>
<name>A0A975G1Y2_9CAUL</name>
<proteinExistence type="inferred from homology"/>
<dbReference type="RefSeq" id="WP_211939336.1">
    <property type="nucleotide sequence ID" value="NZ_CP073078.1"/>
</dbReference>
<keyword evidence="3" id="KW-0813">Transport</keyword>
<dbReference type="AlphaFoldDB" id="A0A975G1Y2"/>
<evidence type="ECO:0000256" key="9">
    <source>
        <dbReference type="ARBA" id="ARBA00022989"/>
    </source>
</evidence>
<feature type="transmembrane region" description="Helical" evidence="13">
    <location>
        <begin position="86"/>
        <end position="105"/>
    </location>
</feature>
<accession>A0A975G1Y2</accession>
<feature type="transmembrane region" description="Helical" evidence="13">
    <location>
        <begin position="148"/>
        <end position="166"/>
    </location>
</feature>
<dbReference type="Proteomes" id="UP000676409">
    <property type="component" value="Chromosome"/>
</dbReference>
<evidence type="ECO:0000256" key="8">
    <source>
        <dbReference type="ARBA" id="ARBA00022982"/>
    </source>
</evidence>
<dbReference type="InterPro" id="IPR016174">
    <property type="entry name" value="Di-haem_cyt_TM"/>
</dbReference>
<evidence type="ECO:0000256" key="2">
    <source>
        <dbReference type="ARBA" id="ARBA00004651"/>
    </source>
</evidence>
<protein>
    <submittedName>
        <fullName evidence="15">Cytochrome b/b6 domain-containing protein</fullName>
    </submittedName>
</protein>
<evidence type="ECO:0000256" key="5">
    <source>
        <dbReference type="ARBA" id="ARBA00022617"/>
    </source>
</evidence>
<keyword evidence="10" id="KW-0408">Iron</keyword>
<comment type="subcellular location">
    <subcellularLocation>
        <location evidence="2">Cell membrane</location>
        <topology evidence="2">Multi-pass membrane protein</topology>
    </subcellularLocation>
</comment>
<comment type="cofactor">
    <cofactor evidence="1">
        <name>heme b</name>
        <dbReference type="ChEBI" id="CHEBI:60344"/>
    </cofactor>
</comment>
<evidence type="ECO:0000256" key="10">
    <source>
        <dbReference type="ARBA" id="ARBA00023004"/>
    </source>
</evidence>
<keyword evidence="9 13" id="KW-1133">Transmembrane helix</keyword>
<dbReference type="PANTHER" id="PTHR30529:SF1">
    <property type="entry name" value="CYTOCHROME B561 HOMOLOG 2"/>
    <property type="match status" value="1"/>
</dbReference>
<dbReference type="PANTHER" id="PTHR30529">
    <property type="entry name" value="CYTOCHROME B561"/>
    <property type="match status" value="1"/>
</dbReference>
<evidence type="ECO:0000256" key="6">
    <source>
        <dbReference type="ARBA" id="ARBA00022692"/>
    </source>
</evidence>
<dbReference type="KEGG" id="caul:KCG34_05235"/>
<comment type="similarity">
    <text evidence="12">Belongs to the cytochrome b561 family.</text>
</comment>
<evidence type="ECO:0000256" key="3">
    <source>
        <dbReference type="ARBA" id="ARBA00022448"/>
    </source>
</evidence>